<protein>
    <submittedName>
        <fullName evidence="2">Uncharacterized protein</fullName>
    </submittedName>
</protein>
<dbReference type="EMBL" id="HBGW01070428">
    <property type="protein sequence ID" value="CAD9620283.1"/>
    <property type="molecule type" value="Transcribed_RNA"/>
</dbReference>
<accession>A0A7S2LYP7</accession>
<feature type="compositionally biased region" description="Low complexity" evidence="1">
    <location>
        <begin position="31"/>
        <end position="42"/>
    </location>
</feature>
<evidence type="ECO:0000313" key="2">
    <source>
        <dbReference type="EMBL" id="CAD9620283.1"/>
    </source>
</evidence>
<reference evidence="2" key="1">
    <citation type="submission" date="2021-01" db="EMBL/GenBank/DDBJ databases">
        <authorList>
            <person name="Corre E."/>
            <person name="Pelletier E."/>
            <person name="Niang G."/>
            <person name="Scheremetjew M."/>
            <person name="Finn R."/>
            <person name="Kale V."/>
            <person name="Holt S."/>
            <person name="Cochrane G."/>
            <person name="Meng A."/>
            <person name="Brown T."/>
            <person name="Cohen L."/>
        </authorList>
    </citation>
    <scope>NUCLEOTIDE SEQUENCE</scope>
    <source>
        <strain evidence="2">RCC3387</strain>
    </source>
</reference>
<sequence length="130" mass="13348">MTSYPQGTKMNPAVGRQHSLIADLAVAAMPGTSSRSTAATSGRGDGRGSRLKPQSVTWADGLFRHTGNLLGKFQLTPKASSFSGGGQASRGAPMTFEKQMCAVRVSGGSMAASNSRPSTASRGLYPAPTT</sequence>
<organism evidence="2">
    <name type="scientific">Zooxanthella nutricula</name>
    <dbReference type="NCBI Taxonomy" id="1333877"/>
    <lineage>
        <taxon>Eukaryota</taxon>
        <taxon>Sar</taxon>
        <taxon>Alveolata</taxon>
        <taxon>Dinophyceae</taxon>
        <taxon>Peridiniales</taxon>
        <taxon>Peridiniales incertae sedis</taxon>
        <taxon>Zooxanthella</taxon>
    </lineage>
</organism>
<evidence type="ECO:0000256" key="1">
    <source>
        <dbReference type="SAM" id="MobiDB-lite"/>
    </source>
</evidence>
<feature type="region of interest" description="Disordered" evidence="1">
    <location>
        <begin position="28"/>
        <end position="54"/>
    </location>
</feature>
<feature type="compositionally biased region" description="Polar residues" evidence="1">
    <location>
        <begin position="111"/>
        <end position="121"/>
    </location>
</feature>
<feature type="region of interest" description="Disordered" evidence="1">
    <location>
        <begin position="108"/>
        <end position="130"/>
    </location>
</feature>
<gene>
    <name evidence="2" type="ORF">BRAN1462_LOCUS44917</name>
</gene>
<name>A0A7S2LYP7_9DINO</name>
<proteinExistence type="predicted"/>
<dbReference type="AlphaFoldDB" id="A0A7S2LYP7"/>